<dbReference type="Gene3D" id="3.40.50.300">
    <property type="entry name" value="P-loop containing nucleotide triphosphate hydrolases"/>
    <property type="match status" value="3"/>
</dbReference>
<dbReference type="CDD" id="cd01120">
    <property type="entry name" value="RecA-like_superfamily"/>
    <property type="match status" value="1"/>
</dbReference>
<evidence type="ECO:0000256" key="5">
    <source>
        <dbReference type="SAM" id="Phobius"/>
    </source>
</evidence>
<dbReference type="InterPro" id="IPR050206">
    <property type="entry name" value="FtsK/SpoIIIE/SftA"/>
</dbReference>
<evidence type="ECO:0000259" key="6">
    <source>
        <dbReference type="PROSITE" id="PS50901"/>
    </source>
</evidence>
<dbReference type="PANTHER" id="PTHR22683">
    <property type="entry name" value="SPORULATION PROTEIN RELATED"/>
    <property type="match status" value="1"/>
</dbReference>
<keyword evidence="8" id="KW-1185">Reference proteome</keyword>
<dbReference type="EMBL" id="BAAAOF010000005">
    <property type="protein sequence ID" value="GAA1934858.1"/>
    <property type="molecule type" value="Genomic_DNA"/>
</dbReference>
<evidence type="ECO:0000256" key="1">
    <source>
        <dbReference type="ARBA" id="ARBA00022741"/>
    </source>
</evidence>
<keyword evidence="5" id="KW-1133">Transmembrane helix</keyword>
<gene>
    <name evidence="7" type="ORF">GCM10009775_28420</name>
</gene>
<dbReference type="Proteomes" id="UP001501343">
    <property type="component" value="Unassembled WGS sequence"/>
</dbReference>
<feature type="binding site" evidence="3">
    <location>
        <begin position="369"/>
        <end position="376"/>
    </location>
    <ligand>
        <name>ATP</name>
        <dbReference type="ChEBI" id="CHEBI:30616"/>
    </ligand>
</feature>
<keyword evidence="5" id="KW-0472">Membrane</keyword>
<dbReference type="SUPFAM" id="SSF52540">
    <property type="entry name" value="P-loop containing nucleoside triphosphate hydrolases"/>
    <property type="match status" value="2"/>
</dbReference>
<reference evidence="7 8" key="1">
    <citation type="journal article" date="2019" name="Int. J. Syst. Evol. Microbiol.">
        <title>The Global Catalogue of Microorganisms (GCM) 10K type strain sequencing project: providing services to taxonomists for standard genome sequencing and annotation.</title>
        <authorList>
            <consortium name="The Broad Institute Genomics Platform"/>
            <consortium name="The Broad Institute Genome Sequencing Center for Infectious Disease"/>
            <person name="Wu L."/>
            <person name="Ma J."/>
        </authorList>
    </citation>
    <scope>NUCLEOTIDE SEQUENCE [LARGE SCALE GENOMIC DNA]</scope>
    <source>
        <strain evidence="7 8">JCM 14900</strain>
    </source>
</reference>
<dbReference type="RefSeq" id="WP_248147280.1">
    <property type="nucleotide sequence ID" value="NZ_BAAAOF010000005.1"/>
</dbReference>
<comment type="caution">
    <text evidence="7">The sequence shown here is derived from an EMBL/GenBank/DDBJ whole genome shotgun (WGS) entry which is preliminary data.</text>
</comment>
<protein>
    <recommendedName>
        <fullName evidence="6">FtsK domain-containing protein</fullName>
    </recommendedName>
</protein>
<dbReference type="InterPro" id="IPR003593">
    <property type="entry name" value="AAA+_ATPase"/>
</dbReference>
<dbReference type="InterPro" id="IPR002543">
    <property type="entry name" value="FtsK_dom"/>
</dbReference>
<evidence type="ECO:0000313" key="7">
    <source>
        <dbReference type="EMBL" id="GAA1934858.1"/>
    </source>
</evidence>
<evidence type="ECO:0000256" key="4">
    <source>
        <dbReference type="SAM" id="MobiDB-lite"/>
    </source>
</evidence>
<accession>A0ABN2PYX5</accession>
<dbReference type="PANTHER" id="PTHR22683:SF1">
    <property type="entry name" value="TYPE VII SECRETION SYSTEM PROTEIN ESSC"/>
    <property type="match status" value="1"/>
</dbReference>
<evidence type="ECO:0000256" key="3">
    <source>
        <dbReference type="PROSITE-ProRule" id="PRU00289"/>
    </source>
</evidence>
<proteinExistence type="predicted"/>
<dbReference type="CDD" id="cd01127">
    <property type="entry name" value="TrwB_TraG_TraD_VirD4"/>
    <property type="match status" value="1"/>
</dbReference>
<name>A0ABN2PYX5_9MICO</name>
<organism evidence="7 8">
    <name type="scientific">Microbacterium aoyamense</name>
    <dbReference type="NCBI Taxonomy" id="344166"/>
    <lineage>
        <taxon>Bacteria</taxon>
        <taxon>Bacillati</taxon>
        <taxon>Actinomycetota</taxon>
        <taxon>Actinomycetes</taxon>
        <taxon>Micrococcales</taxon>
        <taxon>Microbacteriaceae</taxon>
        <taxon>Microbacterium</taxon>
    </lineage>
</organism>
<keyword evidence="1 3" id="KW-0547">Nucleotide-binding</keyword>
<feature type="transmembrane region" description="Helical" evidence="5">
    <location>
        <begin position="43"/>
        <end position="74"/>
    </location>
</feature>
<evidence type="ECO:0000256" key="2">
    <source>
        <dbReference type="ARBA" id="ARBA00022840"/>
    </source>
</evidence>
<keyword evidence="2 3" id="KW-0067">ATP-binding</keyword>
<evidence type="ECO:0000313" key="8">
    <source>
        <dbReference type="Proteomes" id="UP001501343"/>
    </source>
</evidence>
<dbReference type="InterPro" id="IPR027417">
    <property type="entry name" value="P-loop_NTPase"/>
</dbReference>
<feature type="region of interest" description="Disordered" evidence="4">
    <location>
        <begin position="1"/>
        <end position="27"/>
    </location>
</feature>
<dbReference type="Pfam" id="PF01580">
    <property type="entry name" value="FtsK_SpoIIIE"/>
    <property type="match status" value="1"/>
</dbReference>
<keyword evidence="5" id="KW-0812">Transmembrane</keyword>
<dbReference type="SMART" id="SM00382">
    <property type="entry name" value="AAA"/>
    <property type="match status" value="2"/>
</dbReference>
<sequence>MHQTLDPTEPRLLDDESEIPPLPDAWEPPPRPPLPLVASMVPIIGAVALWLVTGSVLSLLLAALGPLIAVASIVDGRRAASRERTRAAKVAAAARVRASAVVDARHEGERRRRWSLHPDAASFLVGDGGVWRSVPGRGDALVVGAGDAASGLRIAGGAGDPDAATLRARAARLSGAPVVIPLRAGVAIRGGTAVAAAVQRALVLQMCLSLPPGELRLVGALPAGCEWAEALPHRAATTGIALAMGLAPSADVVIARVDADAPTPPECAAILTVHSPARAALDSGGSVVPLAVEGIGLDQAIEAAAALSALAERTFGAAGALDEPVAFAESIAGAPIARPGSLVAAIGRGGGVASLVDLVVDGPHAVVAGVTGSGKSELLITWVLALAATHSTHEVSFLLADFKGGTAFDGLRGLPHVTGVITDLDGSGARRAIESLRAEVRWRESELARFGARDILDPRVAMPRLVIVVDEFAALLGDHPELHAVFGDVAARGRALGMHLVLGTQRIAGVVRDSLLANCPLRVSLRVTDSADSRAVIGTDDAARLPGTVEGRGLAYVRRGSDAVPQRVRIALSTADDVVAVMSRDVGPAPRRPWLPDLPVRIALHELGPSAGPSELLLGLADEPDRQRQRSIGVHVSDRGLLVVGGAGAGRSTVLRTLGGQARSVVRVPASGEGAWDAVAALVEESPAPGTVVLIDDLDALPSRLTPDHAQALVERLERILRGAGDAGILIVASAQRLSGPAARLGELLPKRLVLATPSRAEHLAAGGDPLHYAPDAPPGRGRFGGLAVQTAWTDTPEREEADRDSVWVPSAPLTGLVTRRASSARAVLAAWAERGIRSLTLAQYVDDPSVTADGPVVLAGDPDEWQANWRLLASVRADHDLVIDTSCAAEYRVLSASRELPPYAEHGRGRAWLLSAGGDAVRIVLS</sequence>
<dbReference type="PROSITE" id="PS50901">
    <property type="entry name" value="FTSK"/>
    <property type="match status" value="1"/>
</dbReference>
<feature type="domain" description="FtsK" evidence="6">
    <location>
        <begin position="349"/>
        <end position="534"/>
    </location>
</feature>